<dbReference type="EMBL" id="BMWC01000003">
    <property type="protein sequence ID" value="GGW97140.1"/>
    <property type="molecule type" value="Genomic_DNA"/>
</dbReference>
<feature type="chain" id="PRO_5045750040" description="Secreted protein" evidence="1">
    <location>
        <begin position="31"/>
        <end position="142"/>
    </location>
</feature>
<evidence type="ECO:0000256" key="1">
    <source>
        <dbReference type="SAM" id="SignalP"/>
    </source>
</evidence>
<comment type="caution">
    <text evidence="2">The sequence shown here is derived from an EMBL/GenBank/DDBJ whole genome shotgun (WGS) entry which is preliminary data.</text>
</comment>
<gene>
    <name evidence="2" type="ORF">GCM10010383_28720</name>
</gene>
<name>A0ABQ2X3J5_9ACTN</name>
<proteinExistence type="predicted"/>
<accession>A0ABQ2X3J5</accession>
<reference evidence="3" key="1">
    <citation type="journal article" date="2019" name="Int. J. Syst. Evol. Microbiol.">
        <title>The Global Catalogue of Microorganisms (GCM) 10K type strain sequencing project: providing services to taxonomists for standard genome sequencing and annotation.</title>
        <authorList>
            <consortium name="The Broad Institute Genomics Platform"/>
            <consortium name="The Broad Institute Genome Sequencing Center for Infectious Disease"/>
            <person name="Wu L."/>
            <person name="Ma J."/>
        </authorList>
    </citation>
    <scope>NUCLEOTIDE SEQUENCE [LARGE SCALE GENOMIC DNA]</scope>
    <source>
        <strain evidence="3">JCM 4866</strain>
    </source>
</reference>
<evidence type="ECO:0000313" key="2">
    <source>
        <dbReference type="EMBL" id="GGW97140.1"/>
    </source>
</evidence>
<keyword evidence="1" id="KW-0732">Signal</keyword>
<keyword evidence="3" id="KW-1185">Reference proteome</keyword>
<organism evidence="2 3">
    <name type="scientific">Streptomyces lomondensis</name>
    <dbReference type="NCBI Taxonomy" id="68229"/>
    <lineage>
        <taxon>Bacteria</taxon>
        <taxon>Bacillati</taxon>
        <taxon>Actinomycetota</taxon>
        <taxon>Actinomycetes</taxon>
        <taxon>Kitasatosporales</taxon>
        <taxon>Streptomycetaceae</taxon>
        <taxon>Streptomyces</taxon>
    </lineage>
</organism>
<dbReference type="RefSeq" id="WP_229906393.1">
    <property type="nucleotide sequence ID" value="NZ_BMWC01000003.1"/>
</dbReference>
<evidence type="ECO:0000313" key="3">
    <source>
        <dbReference type="Proteomes" id="UP000617743"/>
    </source>
</evidence>
<dbReference type="Proteomes" id="UP000617743">
    <property type="component" value="Unassembled WGS sequence"/>
</dbReference>
<sequence length="142" mass="15455">MANVRPGTRVAILGLAVAAAVITLPGTAQAQSGSRICGNYWDARVNGKTVGRVAKVLEVPKVDFNICLRVIDHTNSIGNMQLPGYKGKVTWNPRQVIRAYTCEEAGNLFNQKYGADPCNKMNRVDLIGQVNGRHAAVWSQVY</sequence>
<feature type="signal peptide" evidence="1">
    <location>
        <begin position="1"/>
        <end position="30"/>
    </location>
</feature>
<evidence type="ECO:0008006" key="4">
    <source>
        <dbReference type="Google" id="ProtNLM"/>
    </source>
</evidence>
<protein>
    <recommendedName>
        <fullName evidence="4">Secreted protein</fullName>
    </recommendedName>
</protein>